<keyword evidence="2" id="KW-1185">Reference proteome</keyword>
<sequence>MPETRILSGTAEKIGVLAAVAGLDLTARRIDALKTSVEDMWLAAARVRAVDLGEVAPAVAFDPEWR</sequence>
<gene>
    <name evidence="1" type="ORF">F8M49_14160</name>
</gene>
<name>A0ABU3WQC5_9NOCA</name>
<evidence type="ECO:0000313" key="1">
    <source>
        <dbReference type="EMBL" id="MDV2476204.1"/>
    </source>
</evidence>
<protein>
    <submittedName>
        <fullName evidence="1">Uncharacterized protein</fullName>
    </submittedName>
</protein>
<evidence type="ECO:0000313" key="2">
    <source>
        <dbReference type="Proteomes" id="UP001275440"/>
    </source>
</evidence>
<accession>A0ABU3WQC5</accession>
<reference evidence="1 2" key="1">
    <citation type="submission" date="2019-10" db="EMBL/GenBank/DDBJ databases">
        <title>Draft Genome Assembly of Rhodococcus zopfii DSM44189.</title>
        <authorList>
            <person name="Sutton J.M."/>
            <person name="Akob D.M."/>
            <person name="Bushman T.J."/>
        </authorList>
    </citation>
    <scope>NUCLEOTIDE SEQUENCE [LARGE SCALE GENOMIC DNA]</scope>
    <source>
        <strain evidence="1 2">DSM 44189</strain>
    </source>
</reference>
<dbReference type="Proteomes" id="UP001275440">
    <property type="component" value="Unassembled WGS sequence"/>
</dbReference>
<dbReference type="EMBL" id="WBMO01000001">
    <property type="protein sequence ID" value="MDV2476204.1"/>
    <property type="molecule type" value="Genomic_DNA"/>
</dbReference>
<proteinExistence type="predicted"/>
<comment type="caution">
    <text evidence="1">The sequence shown here is derived from an EMBL/GenBank/DDBJ whole genome shotgun (WGS) entry which is preliminary data.</text>
</comment>
<organism evidence="1 2">
    <name type="scientific">Rhodococcus zopfii</name>
    <dbReference type="NCBI Taxonomy" id="43772"/>
    <lineage>
        <taxon>Bacteria</taxon>
        <taxon>Bacillati</taxon>
        <taxon>Actinomycetota</taxon>
        <taxon>Actinomycetes</taxon>
        <taxon>Mycobacteriales</taxon>
        <taxon>Nocardiaceae</taxon>
        <taxon>Rhodococcus</taxon>
    </lineage>
</organism>